<gene>
    <name evidence="1" type="ORF">BOLSC29T60461H</name>
</gene>
<sequence>MFLLYEYDIFWAFFNNIKCYSCFGISNFRGFISNYEGAGETF</sequence>
<dbReference type="AlphaFoldDB" id="A0A3P6G326"/>
<dbReference type="EMBL" id="LR031889">
    <property type="protein sequence ID" value="VDD65233.1"/>
    <property type="molecule type" value="Genomic_DNA"/>
</dbReference>
<reference evidence="1" key="1">
    <citation type="submission" date="2018-11" db="EMBL/GenBank/DDBJ databases">
        <authorList>
            <consortium name="Genoscope - CEA"/>
            <person name="William W."/>
        </authorList>
    </citation>
    <scope>NUCLEOTIDE SEQUENCE</scope>
</reference>
<name>A0A3P6G326_BRAOL</name>
<organism evidence="1">
    <name type="scientific">Brassica oleracea</name>
    <name type="common">Wild cabbage</name>
    <dbReference type="NCBI Taxonomy" id="3712"/>
    <lineage>
        <taxon>Eukaryota</taxon>
        <taxon>Viridiplantae</taxon>
        <taxon>Streptophyta</taxon>
        <taxon>Embryophyta</taxon>
        <taxon>Tracheophyta</taxon>
        <taxon>Spermatophyta</taxon>
        <taxon>Magnoliopsida</taxon>
        <taxon>eudicotyledons</taxon>
        <taxon>Gunneridae</taxon>
        <taxon>Pentapetalae</taxon>
        <taxon>rosids</taxon>
        <taxon>malvids</taxon>
        <taxon>Brassicales</taxon>
        <taxon>Brassicaceae</taxon>
        <taxon>Brassiceae</taxon>
        <taxon>Brassica</taxon>
    </lineage>
</organism>
<accession>A0A3P6G326</accession>
<protein>
    <submittedName>
        <fullName evidence="1">Uncharacterized protein</fullName>
    </submittedName>
</protein>
<evidence type="ECO:0000313" key="1">
    <source>
        <dbReference type="EMBL" id="VDD65233.1"/>
    </source>
</evidence>
<proteinExistence type="predicted"/>